<dbReference type="Proteomes" id="UP000623129">
    <property type="component" value="Unassembled WGS sequence"/>
</dbReference>
<dbReference type="EMBL" id="SWLB01000013">
    <property type="protein sequence ID" value="KAF3330912.1"/>
    <property type="molecule type" value="Genomic_DNA"/>
</dbReference>
<evidence type="ECO:0000313" key="5">
    <source>
        <dbReference type="Proteomes" id="UP000623129"/>
    </source>
</evidence>
<keyword evidence="5" id="KW-1185">Reference proteome</keyword>
<proteinExistence type="predicted"/>
<feature type="compositionally biased region" description="Polar residues" evidence="2">
    <location>
        <begin position="291"/>
        <end position="300"/>
    </location>
</feature>
<dbReference type="PANTHER" id="PTHR31344:SF15">
    <property type="entry name" value="EEIG1_EHBP1 PROTEIN AMINO-TERMINAL DOMAIN PROTEIN"/>
    <property type="match status" value="1"/>
</dbReference>
<dbReference type="Pfam" id="PF10358">
    <property type="entry name" value="NT-C2"/>
    <property type="match status" value="1"/>
</dbReference>
<dbReference type="GO" id="GO:0005643">
    <property type="term" value="C:nuclear pore"/>
    <property type="evidence" value="ECO:0007669"/>
    <property type="project" value="InterPro"/>
</dbReference>
<feature type="region of interest" description="Disordered" evidence="2">
    <location>
        <begin position="278"/>
        <end position="309"/>
    </location>
</feature>
<reference evidence="4" key="1">
    <citation type="submission" date="2020-01" db="EMBL/GenBank/DDBJ databases">
        <title>Genome sequence of Kobresia littledalei, the first chromosome-level genome in the family Cyperaceae.</title>
        <authorList>
            <person name="Qu G."/>
        </authorList>
    </citation>
    <scope>NUCLEOTIDE SEQUENCE</scope>
    <source>
        <strain evidence="4">C.B.Clarke</strain>
        <tissue evidence="4">Leaf</tissue>
    </source>
</reference>
<sequence>MLGLRSKTKRFSSTIHVNYLINIQEMKPWPSSKSLKNVRSVVLHWENGSGNSGSTHPASPLDGRIEFNESFMLQVTFTKDTTGNYTGTGLERNPLEFNLYEPKKEKSKGHLIGSGFVDLAEHGILKEPLSLTVQIINKKSKSGTIPLLSVKIQPLDPDRSGGNTTGSMIEKESATEYETESEAEIINFTDDEADRESSHSSVANNEAPKELNGGSDFETEHIGRPSTTMLEDPLTNGETLKEEIKPHDKEIYEIRSRNSASNAFKLRGIVKDAVQMEKHKTEELPPPIEAPSQTQSQSALPTRPPRFSQTNRKMSFAFGMAGTGTTGTNPRRLFGERAYSTLSSDVAINLRLTPVKPPTEPIANPSPTTEEVKEVDMQDNSIPNPAIDDDADGIDNDSPHKPIKITSKATRNGEKVRELEARVELLEGELRDAAAVEIGLYSIVPEHASSAHKMHTPARRLARLYVHALKYWSKERRAKAARSISSALVLVARSCGNDVPRLVYWLSNTAVLRVIISQTMKQSDIIALASSSGSGSAEAKSSNISGSAARKKTATLWESVYRKRGKLLFNEEMEHWADPATILSALGKTESWIFSRILESIWWQTFTPHMQSAKKGAEGRKAASNKRIYGKVTIVGDQQQANLSIDIWKKAFKDASEKLCPIRACGHECGCLPVLARLVMEQCVVRLDAAMFNALLRESDDEVPTDPMSDPITDPKVLPIPHGKSSFGAGVQLKNAIGSWSRGLTDLFGMDTDEPEDANAIAGSSQFVPFRLLNALSDLLMLPKDMLLETSVRKEVCPTFSSSIIKRVLDGFVTDEFCPEPISENILVALESKDHLESGEVGVRQIPYNVGPVAYAHPSVALIESIIGDVQSTQTARSGSPVVKKSNTSDDELEELNSPLTSVIDGSSARLTGVKKNYRTHAIRYQLLHDIWKDGE</sequence>
<evidence type="ECO:0000256" key="1">
    <source>
        <dbReference type="SAM" id="Coils"/>
    </source>
</evidence>
<evidence type="ECO:0000259" key="3">
    <source>
        <dbReference type="PROSITE" id="PS51840"/>
    </source>
</evidence>
<dbReference type="AlphaFoldDB" id="A0A833VAH1"/>
<accession>A0A833VAH1</accession>
<evidence type="ECO:0000256" key="2">
    <source>
        <dbReference type="SAM" id="MobiDB-lite"/>
    </source>
</evidence>
<keyword evidence="1" id="KW-0175">Coiled coil</keyword>
<dbReference type="InterPro" id="IPR021827">
    <property type="entry name" value="Nup186/Nup192/Nup205"/>
</dbReference>
<feature type="coiled-coil region" evidence="1">
    <location>
        <begin position="409"/>
        <end position="436"/>
    </location>
</feature>
<evidence type="ECO:0000313" key="4">
    <source>
        <dbReference type="EMBL" id="KAF3330912.1"/>
    </source>
</evidence>
<feature type="compositionally biased region" description="Acidic residues" evidence="2">
    <location>
        <begin position="175"/>
        <end position="194"/>
    </location>
</feature>
<gene>
    <name evidence="4" type="ORF">FCM35_KLT04266</name>
</gene>
<protein>
    <recommendedName>
        <fullName evidence="3">C2 NT-type domain-containing protein</fullName>
    </recommendedName>
</protein>
<name>A0A833VAH1_9POAL</name>
<dbReference type="PROSITE" id="PS51840">
    <property type="entry name" value="C2_NT"/>
    <property type="match status" value="1"/>
</dbReference>
<dbReference type="OrthoDB" id="20172at2759"/>
<feature type="domain" description="C2 NT-type" evidence="3">
    <location>
        <begin position="7"/>
        <end position="156"/>
    </location>
</feature>
<feature type="region of interest" description="Disordered" evidence="2">
    <location>
        <begin position="154"/>
        <end position="244"/>
    </location>
</feature>
<organism evidence="4 5">
    <name type="scientific">Carex littledalei</name>
    <dbReference type="NCBI Taxonomy" id="544730"/>
    <lineage>
        <taxon>Eukaryota</taxon>
        <taxon>Viridiplantae</taxon>
        <taxon>Streptophyta</taxon>
        <taxon>Embryophyta</taxon>
        <taxon>Tracheophyta</taxon>
        <taxon>Spermatophyta</taxon>
        <taxon>Magnoliopsida</taxon>
        <taxon>Liliopsida</taxon>
        <taxon>Poales</taxon>
        <taxon>Cyperaceae</taxon>
        <taxon>Cyperoideae</taxon>
        <taxon>Cariceae</taxon>
        <taxon>Carex</taxon>
        <taxon>Carex subgen. Euthyceras</taxon>
    </lineage>
</organism>
<dbReference type="PANTHER" id="PTHR31344">
    <property type="entry name" value="NUCLEAR PORE COMPLEX PROTEIN NUP205"/>
    <property type="match status" value="1"/>
</dbReference>
<comment type="caution">
    <text evidence="4">The sequence shown here is derived from an EMBL/GenBank/DDBJ whole genome shotgun (WGS) entry which is preliminary data.</text>
</comment>
<dbReference type="InterPro" id="IPR019448">
    <property type="entry name" value="NT-C2"/>
</dbReference>